<comment type="caution">
    <text evidence="1">The sequence shown here is derived from an EMBL/GenBank/DDBJ whole genome shotgun (WGS) entry which is preliminary data.</text>
</comment>
<organism evidence="1 2">
    <name type="scientific">Eubacterium ventriosum</name>
    <dbReference type="NCBI Taxonomy" id="39496"/>
    <lineage>
        <taxon>Bacteria</taxon>
        <taxon>Bacillati</taxon>
        <taxon>Bacillota</taxon>
        <taxon>Clostridia</taxon>
        <taxon>Eubacteriales</taxon>
        <taxon>Eubacteriaceae</taxon>
        <taxon>Eubacterium</taxon>
    </lineage>
</organism>
<dbReference type="InterPro" id="IPR049254">
    <property type="entry name" value="Phage_tail_terminator"/>
</dbReference>
<gene>
    <name evidence="1" type="ORF">DW929_07425</name>
</gene>
<evidence type="ECO:0008006" key="3">
    <source>
        <dbReference type="Google" id="ProtNLM"/>
    </source>
</evidence>
<dbReference type="Pfam" id="PF20765">
    <property type="entry name" value="Phage_tail_terminator_8"/>
    <property type="match status" value="1"/>
</dbReference>
<protein>
    <recommendedName>
        <fullName evidence="3">DUF5072 domain-containing protein</fullName>
    </recommendedName>
</protein>
<proteinExistence type="predicted"/>
<dbReference type="Proteomes" id="UP000284598">
    <property type="component" value="Unassembled WGS sequence"/>
</dbReference>
<dbReference type="AlphaFoldDB" id="A0A413RZZ8"/>
<reference evidence="1 2" key="1">
    <citation type="submission" date="2018-08" db="EMBL/GenBank/DDBJ databases">
        <title>A genome reference for cultivated species of the human gut microbiota.</title>
        <authorList>
            <person name="Zou Y."/>
            <person name="Xue W."/>
            <person name="Luo G."/>
        </authorList>
    </citation>
    <scope>NUCLEOTIDE SEQUENCE [LARGE SCALE GENOMIC DNA]</scope>
    <source>
        <strain evidence="1 2">AM43-2</strain>
    </source>
</reference>
<evidence type="ECO:0000313" key="1">
    <source>
        <dbReference type="EMBL" id="RHA54503.1"/>
    </source>
</evidence>
<evidence type="ECO:0000313" key="2">
    <source>
        <dbReference type="Proteomes" id="UP000284598"/>
    </source>
</evidence>
<dbReference type="EMBL" id="QSFO01000007">
    <property type="protein sequence ID" value="RHA54503.1"/>
    <property type="molecule type" value="Genomic_DNA"/>
</dbReference>
<accession>A0A413RZZ8</accession>
<sequence length="149" mass="17288">MISKMIDGIVRQIRQSYGEEKYEIYTEAVKQSLKEPCFSVLCLNPSLRRKLGPRFLKTVPFIIRYWPKSDNCHGEGMEVLEELQYLLRDIEVDGFKLHSAEMTGQMVDGVLQFQVTYETFVMEKQEDKDKFESYEIRTGVGGLTDGSKE</sequence>
<dbReference type="RefSeq" id="WP_118025354.1">
    <property type="nucleotide sequence ID" value="NZ_QSFO01000007.1"/>
</dbReference>
<name>A0A413RZZ8_9FIRM</name>